<protein>
    <recommendedName>
        <fullName evidence="9">DUF300-domain-containing protein</fullName>
    </recommendedName>
</protein>
<comment type="caution">
    <text evidence="7">The sequence shown here is derived from an EMBL/GenBank/DDBJ whole genome shotgun (WGS) entry which is preliminary data.</text>
</comment>
<keyword evidence="8" id="KW-1185">Reference proteome</keyword>
<gene>
    <name evidence="7" type="ORF">MVEN_00529300</name>
</gene>
<proteinExistence type="predicted"/>
<feature type="region of interest" description="Disordered" evidence="5">
    <location>
        <begin position="409"/>
        <end position="431"/>
    </location>
</feature>
<dbReference type="Proteomes" id="UP000620124">
    <property type="component" value="Unassembled WGS sequence"/>
</dbReference>
<evidence type="ECO:0000313" key="8">
    <source>
        <dbReference type="Proteomes" id="UP000620124"/>
    </source>
</evidence>
<accession>A0A8H6YII2</accession>
<evidence type="ECO:0000256" key="1">
    <source>
        <dbReference type="ARBA" id="ARBA00004141"/>
    </source>
</evidence>
<dbReference type="GO" id="GO:0016020">
    <property type="term" value="C:membrane"/>
    <property type="evidence" value="ECO:0007669"/>
    <property type="project" value="UniProtKB-SubCell"/>
</dbReference>
<evidence type="ECO:0000256" key="2">
    <source>
        <dbReference type="ARBA" id="ARBA00022692"/>
    </source>
</evidence>
<keyword evidence="2 6" id="KW-0812">Transmembrane</keyword>
<dbReference type="EMBL" id="JACAZI010000004">
    <property type="protein sequence ID" value="KAF7361848.1"/>
    <property type="molecule type" value="Genomic_DNA"/>
</dbReference>
<keyword evidence="4 6" id="KW-0472">Membrane</keyword>
<keyword evidence="3 6" id="KW-1133">Transmembrane helix</keyword>
<dbReference type="InterPro" id="IPR005178">
    <property type="entry name" value="Ostalpha/TMEM184C"/>
</dbReference>
<comment type="subcellular location">
    <subcellularLocation>
        <location evidence="1">Membrane</location>
        <topology evidence="1">Multi-pass membrane protein</topology>
    </subcellularLocation>
</comment>
<evidence type="ECO:0000256" key="4">
    <source>
        <dbReference type="ARBA" id="ARBA00023136"/>
    </source>
</evidence>
<feature type="transmembrane region" description="Helical" evidence="6">
    <location>
        <begin position="280"/>
        <end position="301"/>
    </location>
</feature>
<feature type="transmembrane region" description="Helical" evidence="6">
    <location>
        <begin position="248"/>
        <end position="268"/>
    </location>
</feature>
<dbReference type="SMART" id="SM01417">
    <property type="entry name" value="Solute_trans_a"/>
    <property type="match status" value="1"/>
</dbReference>
<evidence type="ECO:0008006" key="9">
    <source>
        <dbReference type="Google" id="ProtNLM"/>
    </source>
</evidence>
<sequence>MVQTCPSDNAAAVDQSSFWDSGNLHWDKHRIGWAIAGGLYRCDCYHFVFLCPWALQVRHHFLVCPTYKLGPLKKLHKSCSAASNVSGCHFSFAGSEQEYSLRILYMPPVYAVISFLSYRFFRDYTYYSLVEVVYEALTISAFLLLLIDYVAESASGHKAENAIARKDKKPMLFPFCCVRYRPTKVVLIFRNIYPFLNPTLIGLFHWSVLQYVIFRPAVSIAGIITQALNVLCESEGFSIHYANVYLEAIDFVSISFALYGLLLFYSLTKDELKGRRPLSKFLSIKLIVMFTWYQSFVFSALSDRVLKATQYWTTTNIADGLNALAICIEMIFFSAGMMWAFTWNEYKRKPGTPATSIWRPLWDSINYADFALEIFGSLRFFMCGASEEKVARADSKRVDFGEAFGVEGHQRNKLKKPRTDAGSGEAINLQS</sequence>
<feature type="transmembrane region" description="Helical" evidence="6">
    <location>
        <begin position="321"/>
        <end position="341"/>
    </location>
</feature>
<evidence type="ECO:0000313" key="7">
    <source>
        <dbReference type="EMBL" id="KAF7361848.1"/>
    </source>
</evidence>
<name>A0A8H6YII2_9AGAR</name>
<evidence type="ECO:0000256" key="3">
    <source>
        <dbReference type="ARBA" id="ARBA00022989"/>
    </source>
</evidence>
<dbReference type="PANTHER" id="PTHR23423">
    <property type="entry name" value="ORGANIC SOLUTE TRANSPORTER-RELATED"/>
    <property type="match status" value="1"/>
</dbReference>
<feature type="transmembrane region" description="Helical" evidence="6">
    <location>
        <begin position="133"/>
        <end position="151"/>
    </location>
</feature>
<dbReference type="AlphaFoldDB" id="A0A8H6YII2"/>
<organism evidence="7 8">
    <name type="scientific">Mycena venus</name>
    <dbReference type="NCBI Taxonomy" id="2733690"/>
    <lineage>
        <taxon>Eukaryota</taxon>
        <taxon>Fungi</taxon>
        <taxon>Dikarya</taxon>
        <taxon>Basidiomycota</taxon>
        <taxon>Agaricomycotina</taxon>
        <taxon>Agaricomycetes</taxon>
        <taxon>Agaricomycetidae</taxon>
        <taxon>Agaricales</taxon>
        <taxon>Marasmiineae</taxon>
        <taxon>Mycenaceae</taxon>
        <taxon>Mycena</taxon>
    </lineage>
</organism>
<dbReference type="OrthoDB" id="5348404at2759"/>
<evidence type="ECO:0000256" key="6">
    <source>
        <dbReference type="SAM" id="Phobius"/>
    </source>
</evidence>
<reference evidence="7" key="1">
    <citation type="submission" date="2020-05" db="EMBL/GenBank/DDBJ databases">
        <title>Mycena genomes resolve the evolution of fungal bioluminescence.</title>
        <authorList>
            <person name="Tsai I.J."/>
        </authorList>
    </citation>
    <scope>NUCLEOTIDE SEQUENCE</scope>
    <source>
        <strain evidence="7">CCC161011</strain>
    </source>
</reference>
<dbReference type="Pfam" id="PF03619">
    <property type="entry name" value="Solute_trans_a"/>
    <property type="match status" value="1"/>
</dbReference>
<feature type="transmembrane region" description="Helical" evidence="6">
    <location>
        <begin position="103"/>
        <end position="121"/>
    </location>
</feature>
<evidence type="ECO:0000256" key="5">
    <source>
        <dbReference type="SAM" id="MobiDB-lite"/>
    </source>
</evidence>